<feature type="compositionally biased region" description="Basic and acidic residues" evidence="1">
    <location>
        <begin position="234"/>
        <end position="245"/>
    </location>
</feature>
<dbReference type="GO" id="GO:0003883">
    <property type="term" value="F:CTP synthase activity"/>
    <property type="evidence" value="ECO:0007669"/>
    <property type="project" value="InterPro"/>
</dbReference>
<dbReference type="EMBL" id="AGNL01009818">
    <property type="protein sequence ID" value="EJK69621.1"/>
    <property type="molecule type" value="Genomic_DNA"/>
</dbReference>
<dbReference type="Proteomes" id="UP000266841">
    <property type="component" value="Unassembled WGS sequence"/>
</dbReference>
<dbReference type="eggNOG" id="KOG2387">
    <property type="taxonomic scope" value="Eukaryota"/>
</dbReference>
<feature type="compositionally biased region" description="Basic residues" evidence="1">
    <location>
        <begin position="68"/>
        <end position="79"/>
    </location>
</feature>
<feature type="compositionally biased region" description="Basic and acidic residues" evidence="1">
    <location>
        <begin position="282"/>
        <end position="298"/>
    </location>
</feature>
<feature type="compositionally biased region" description="Basic and acidic residues" evidence="1">
    <location>
        <begin position="98"/>
        <end position="125"/>
    </location>
</feature>
<dbReference type="InterPro" id="IPR004468">
    <property type="entry name" value="CTP_synthase"/>
</dbReference>
<feature type="compositionally biased region" description="Basic residues" evidence="1">
    <location>
        <begin position="321"/>
        <end position="330"/>
    </location>
</feature>
<dbReference type="AlphaFoldDB" id="K0T8E6"/>
<keyword evidence="3" id="KW-1185">Reference proteome</keyword>
<reference evidence="2 3" key="1">
    <citation type="journal article" date="2012" name="Genome Biol.">
        <title>Genome and low-iron response of an oceanic diatom adapted to chronic iron limitation.</title>
        <authorList>
            <person name="Lommer M."/>
            <person name="Specht M."/>
            <person name="Roy A.S."/>
            <person name="Kraemer L."/>
            <person name="Andreson R."/>
            <person name="Gutowska M.A."/>
            <person name="Wolf J."/>
            <person name="Bergner S.V."/>
            <person name="Schilhabel M.B."/>
            <person name="Klostermeier U.C."/>
            <person name="Beiko R.G."/>
            <person name="Rosenstiel P."/>
            <person name="Hippler M."/>
            <person name="Laroche J."/>
        </authorList>
    </citation>
    <scope>NUCLEOTIDE SEQUENCE [LARGE SCALE GENOMIC DNA]</scope>
    <source>
        <strain evidence="2 3">CCMP1005</strain>
    </source>
</reference>
<feature type="region of interest" description="Disordered" evidence="1">
    <location>
        <begin position="65"/>
        <end position="361"/>
    </location>
</feature>
<proteinExistence type="predicted"/>
<protein>
    <recommendedName>
        <fullName evidence="4">CTP synthase (glutamine hydrolyzing)</fullName>
    </recommendedName>
</protein>
<organism evidence="2 3">
    <name type="scientific">Thalassiosira oceanica</name>
    <name type="common">Marine diatom</name>
    <dbReference type="NCBI Taxonomy" id="159749"/>
    <lineage>
        <taxon>Eukaryota</taxon>
        <taxon>Sar</taxon>
        <taxon>Stramenopiles</taxon>
        <taxon>Ochrophyta</taxon>
        <taxon>Bacillariophyta</taxon>
        <taxon>Coscinodiscophyceae</taxon>
        <taxon>Thalassiosirophycidae</taxon>
        <taxon>Thalassiosirales</taxon>
        <taxon>Thalassiosiraceae</taxon>
        <taxon>Thalassiosira</taxon>
    </lineage>
</organism>
<dbReference type="GO" id="GO:0006241">
    <property type="term" value="P:CTP biosynthetic process"/>
    <property type="evidence" value="ECO:0007669"/>
    <property type="project" value="TreeGrafter"/>
</dbReference>
<evidence type="ECO:0000256" key="1">
    <source>
        <dbReference type="SAM" id="MobiDB-lite"/>
    </source>
</evidence>
<evidence type="ECO:0000313" key="2">
    <source>
        <dbReference type="EMBL" id="EJK69621.1"/>
    </source>
</evidence>
<dbReference type="PANTHER" id="PTHR11550">
    <property type="entry name" value="CTP SYNTHASE"/>
    <property type="match status" value="1"/>
</dbReference>
<comment type="caution">
    <text evidence="2">The sequence shown here is derived from an EMBL/GenBank/DDBJ whole genome shotgun (WGS) entry which is preliminary data.</text>
</comment>
<sequence length="525" mass="57875">MTRPPKPSSKVVEERAPMQIAMTSLTSILRPGNSKVGAWTIPQHSVATNAAASDGRQARTRYTPNEVHRRHRRRRLRPRQGRDNLVHGADAPGVRPPGDVHQDRPVPQRRRRDDEPVRARRDVRAQRRRRDGPRPGQLRAVPLDLAHERSQHHDGQGVPEGHREGAAGGLPRQDGAGGAAHHERDTGLDRGGGERAGGRQRREALGRRGGRRDLHDGVRSERRHPGGRRLPHRGGGDRGRHRELGLPRGAAPVPVPRRAGKLLPDLRVAGPGYGGGAEDEADAARRARPAERRPEPHGDILQVQGGTRTIHEEQDRELLPRRRARLRAVRARREQRLPRPAPAARAAASPHPGGESQARVEEKSSMWNLCGGSAANENVLDALATGRGELDGLSGMSRSMVDWTRMAFKLDLFGESVRIVIVGKYTGLQDSYLSVIKSLKVSFSFTFLARCDVRAAKRSLLTSISSAQHASMAVERKLDLIWVEAAHLENDFDKEEMGGEKEYKEAWDKMKSADGVVVPGGFGTR</sequence>
<gene>
    <name evidence="2" type="ORF">THAOC_09104</name>
</gene>
<feature type="compositionally biased region" description="Basic and acidic residues" evidence="1">
    <location>
        <begin position="180"/>
        <end position="224"/>
    </location>
</feature>
<evidence type="ECO:0008006" key="4">
    <source>
        <dbReference type="Google" id="ProtNLM"/>
    </source>
</evidence>
<accession>K0T8E6</accession>
<feature type="compositionally biased region" description="Basic and acidic residues" evidence="1">
    <location>
        <begin position="309"/>
        <end position="320"/>
    </location>
</feature>
<dbReference type="Gene3D" id="3.40.50.880">
    <property type="match status" value="2"/>
</dbReference>
<dbReference type="OrthoDB" id="1739076at2759"/>
<dbReference type="GO" id="GO:0019856">
    <property type="term" value="P:pyrimidine nucleobase biosynthetic process"/>
    <property type="evidence" value="ECO:0007669"/>
    <property type="project" value="TreeGrafter"/>
</dbReference>
<feature type="compositionally biased region" description="Basic and acidic residues" evidence="1">
    <location>
        <begin position="145"/>
        <end position="165"/>
    </location>
</feature>
<evidence type="ECO:0000313" key="3">
    <source>
        <dbReference type="Proteomes" id="UP000266841"/>
    </source>
</evidence>
<dbReference type="PANTHER" id="PTHR11550:SF0">
    <property type="entry name" value="CTP SYNTHASE-RELATED"/>
    <property type="match status" value="1"/>
</dbReference>
<dbReference type="GO" id="GO:0042802">
    <property type="term" value="F:identical protein binding"/>
    <property type="evidence" value="ECO:0007669"/>
    <property type="project" value="TreeGrafter"/>
</dbReference>
<name>K0T8E6_THAOC</name>
<dbReference type="InterPro" id="IPR029062">
    <property type="entry name" value="Class_I_gatase-like"/>
</dbReference>